<name>A0A5C7FK18_9BACT</name>
<evidence type="ECO:0000256" key="1">
    <source>
        <dbReference type="SAM" id="MobiDB-lite"/>
    </source>
</evidence>
<protein>
    <submittedName>
        <fullName evidence="2">RHS repeat-associated core domain-containing protein</fullName>
    </submittedName>
</protein>
<evidence type="ECO:0000313" key="3">
    <source>
        <dbReference type="Proteomes" id="UP000321907"/>
    </source>
</evidence>
<feature type="region of interest" description="Disordered" evidence="1">
    <location>
        <begin position="303"/>
        <end position="331"/>
    </location>
</feature>
<organism evidence="2 3">
    <name type="scientific">Neolewinella aurantiaca</name>
    <dbReference type="NCBI Taxonomy" id="2602767"/>
    <lineage>
        <taxon>Bacteria</taxon>
        <taxon>Pseudomonadati</taxon>
        <taxon>Bacteroidota</taxon>
        <taxon>Saprospiria</taxon>
        <taxon>Saprospirales</taxon>
        <taxon>Lewinellaceae</taxon>
        <taxon>Neolewinella</taxon>
    </lineage>
</organism>
<dbReference type="InterPro" id="IPR022385">
    <property type="entry name" value="Rhs_assc_core"/>
</dbReference>
<dbReference type="EMBL" id="VOXD01000008">
    <property type="protein sequence ID" value="TXF90211.1"/>
    <property type="molecule type" value="Genomic_DNA"/>
</dbReference>
<dbReference type="InterPro" id="IPR050708">
    <property type="entry name" value="T6SS_VgrG/RHS"/>
</dbReference>
<dbReference type="NCBIfam" id="TIGR03696">
    <property type="entry name" value="Rhs_assc_core"/>
    <property type="match status" value="1"/>
</dbReference>
<proteinExistence type="predicted"/>
<reference evidence="2 3" key="1">
    <citation type="submission" date="2019-08" db="EMBL/GenBank/DDBJ databases">
        <title>Lewinella sp. strain SSH13 Genome sequencing and assembly.</title>
        <authorList>
            <person name="Kim I."/>
        </authorList>
    </citation>
    <scope>NUCLEOTIDE SEQUENCE [LARGE SCALE GENOMIC DNA]</scope>
    <source>
        <strain evidence="2 3">SSH13</strain>
    </source>
</reference>
<accession>A0A5C7FK18</accession>
<sequence length="331" mass="36100">MFSPIALSCSPVKPLRPFIITGLTFRADGADAIQIDYAADYYPYGKILREYKACNQNRYLSTHHERDKDTGYDNRGARLYDSEIGRFLGVDPLASEFPAWSPYNYVMGNPVRLVDPDGKMATGPDDPPKKVRTDWYSTTTSTALPNNGVRIYNKTTTKTQTEFFGSTKKEIVVTTESSYVDVADDGVVTNATTDVETQTTVIDGVTRKESSCSTSCGDAAVTNGSVDLRRTVGEAVSFGKQQSFDAEPNRNFNYVFSGQQAQEQNRSNMSTAAYAASVGGFTLGVKVLSGVALAAGGTLQATSPQRQQSTVTKSNQRGGTTYYDHDGKFKR</sequence>
<dbReference type="AlphaFoldDB" id="A0A5C7FK18"/>
<dbReference type="OrthoDB" id="824686at2"/>
<dbReference type="Proteomes" id="UP000321907">
    <property type="component" value="Unassembled WGS sequence"/>
</dbReference>
<dbReference type="PANTHER" id="PTHR32305:SF15">
    <property type="entry name" value="PROTEIN RHSA-RELATED"/>
    <property type="match status" value="1"/>
</dbReference>
<comment type="caution">
    <text evidence="2">The sequence shown here is derived from an EMBL/GenBank/DDBJ whole genome shotgun (WGS) entry which is preliminary data.</text>
</comment>
<dbReference type="PANTHER" id="PTHR32305">
    <property type="match status" value="1"/>
</dbReference>
<feature type="compositionally biased region" description="Polar residues" evidence="1">
    <location>
        <begin position="303"/>
        <end position="319"/>
    </location>
</feature>
<evidence type="ECO:0000313" key="2">
    <source>
        <dbReference type="EMBL" id="TXF90211.1"/>
    </source>
</evidence>
<dbReference type="Gene3D" id="2.180.10.10">
    <property type="entry name" value="RHS repeat-associated core"/>
    <property type="match status" value="1"/>
</dbReference>
<keyword evidence="3" id="KW-1185">Reference proteome</keyword>
<gene>
    <name evidence="2" type="ORF">FUA23_06740</name>
</gene>